<dbReference type="AlphaFoldDB" id="A0A1H4HEV4"/>
<sequence>MKKSTKLFASAVAAVALLISTNVSAQKIGFGANLGIPTDGAYSFAAGIDARIQFDVTKQLSVPVATGYTNFFAKDRSYFNGAAIVDVPDYGYIPVKTGLKYFLDPTGSGVYAMAEVGAAFGVTDNAKTTFLYAPTIGYSWSNGLDLGLKYENTGKGDALRLVDDKNRTGQIALRIAYGFKL</sequence>
<gene>
    <name evidence="2" type="ORF">SAMN05443550_11649</name>
</gene>
<evidence type="ECO:0000256" key="1">
    <source>
        <dbReference type="SAM" id="SignalP"/>
    </source>
</evidence>
<feature type="chain" id="PRO_5011742607" description="Outer membrane protein beta-barrel domain-containing protein" evidence="1">
    <location>
        <begin position="26"/>
        <end position="181"/>
    </location>
</feature>
<evidence type="ECO:0008006" key="4">
    <source>
        <dbReference type="Google" id="ProtNLM"/>
    </source>
</evidence>
<dbReference type="OrthoDB" id="791021at2"/>
<feature type="signal peptide" evidence="1">
    <location>
        <begin position="1"/>
        <end position="25"/>
    </location>
</feature>
<accession>A0A1H4HEV4</accession>
<protein>
    <recommendedName>
        <fullName evidence="4">Outer membrane protein beta-barrel domain-containing protein</fullName>
    </recommendedName>
</protein>
<organism evidence="2 3">
    <name type="scientific">Pedobacter hartonius</name>
    <dbReference type="NCBI Taxonomy" id="425514"/>
    <lineage>
        <taxon>Bacteria</taxon>
        <taxon>Pseudomonadati</taxon>
        <taxon>Bacteroidota</taxon>
        <taxon>Sphingobacteriia</taxon>
        <taxon>Sphingobacteriales</taxon>
        <taxon>Sphingobacteriaceae</taxon>
        <taxon>Pedobacter</taxon>
    </lineage>
</organism>
<evidence type="ECO:0000313" key="3">
    <source>
        <dbReference type="Proteomes" id="UP000198850"/>
    </source>
</evidence>
<dbReference type="RefSeq" id="WP_090559892.1">
    <property type="nucleotide sequence ID" value="NZ_FNRA01000016.1"/>
</dbReference>
<dbReference type="STRING" id="425514.SAMN05443550_11649"/>
<evidence type="ECO:0000313" key="2">
    <source>
        <dbReference type="EMBL" id="SEB20156.1"/>
    </source>
</evidence>
<proteinExistence type="predicted"/>
<dbReference type="EMBL" id="FNRA01000016">
    <property type="protein sequence ID" value="SEB20156.1"/>
    <property type="molecule type" value="Genomic_DNA"/>
</dbReference>
<keyword evidence="3" id="KW-1185">Reference proteome</keyword>
<keyword evidence="1" id="KW-0732">Signal</keyword>
<name>A0A1H4HEV4_9SPHI</name>
<dbReference type="Proteomes" id="UP000198850">
    <property type="component" value="Unassembled WGS sequence"/>
</dbReference>
<reference evidence="2 3" key="1">
    <citation type="submission" date="2016-10" db="EMBL/GenBank/DDBJ databases">
        <authorList>
            <person name="de Groot N.N."/>
        </authorList>
    </citation>
    <scope>NUCLEOTIDE SEQUENCE [LARGE SCALE GENOMIC DNA]</scope>
    <source>
        <strain evidence="2 3">DSM 19033</strain>
    </source>
</reference>